<keyword evidence="1" id="KW-0472">Membrane</keyword>
<dbReference type="RefSeq" id="XP_056088235.1">
    <property type="nucleotide sequence ID" value="XM_056228522.1"/>
</dbReference>
<keyword evidence="3" id="KW-1185">Reference proteome</keyword>
<organism evidence="2 3">
    <name type="scientific">Saccharomyces kudriavzevii (strain ATCC MYA-4449 / AS 2.2408 / CBS 8840 / NBRC 1802 / NCYC 2889)</name>
    <name type="common">Yeast</name>
    <dbReference type="NCBI Taxonomy" id="226230"/>
    <lineage>
        <taxon>Eukaryota</taxon>
        <taxon>Fungi</taxon>
        <taxon>Dikarya</taxon>
        <taxon>Ascomycota</taxon>
        <taxon>Saccharomycotina</taxon>
        <taxon>Saccharomycetes</taxon>
        <taxon>Saccharomycetales</taxon>
        <taxon>Saccharomycetaceae</taxon>
        <taxon>Saccharomyces</taxon>
    </lineage>
</organism>
<feature type="transmembrane region" description="Helical" evidence="1">
    <location>
        <begin position="56"/>
        <end position="74"/>
    </location>
</feature>
<dbReference type="Proteomes" id="UP001162087">
    <property type="component" value="Chromosome 8"/>
</dbReference>
<sequence>MRSADFSSPRILSNLISRRERQQEMISIVTFSLRIKSYLLSQCKIYHPLSSDLMQIISFLTFIPLAYLETLAFAQRKRLLKH</sequence>
<gene>
    <name evidence="2" type="primary">SKDI08G1860</name>
    <name evidence="2" type="ORF">SKDI_08G1860</name>
</gene>
<dbReference type="AlphaFoldDB" id="A0AA35JJ23"/>
<accession>A0AA35JJ23</accession>
<evidence type="ECO:0000256" key="1">
    <source>
        <dbReference type="SAM" id="Phobius"/>
    </source>
</evidence>
<name>A0AA35JJ23_SACK1</name>
<keyword evidence="1" id="KW-0812">Transmembrane</keyword>
<dbReference type="GeneID" id="80924535"/>
<evidence type="ECO:0000313" key="2">
    <source>
        <dbReference type="EMBL" id="CAI4063957.1"/>
    </source>
</evidence>
<dbReference type="EMBL" id="OX365903">
    <property type="protein sequence ID" value="CAI4063957.1"/>
    <property type="molecule type" value="Genomic_DNA"/>
</dbReference>
<keyword evidence="1" id="KW-1133">Transmembrane helix</keyword>
<evidence type="ECO:0000313" key="3">
    <source>
        <dbReference type="Proteomes" id="UP001162087"/>
    </source>
</evidence>
<protein>
    <submittedName>
        <fullName evidence="2">Uncharacterized protein</fullName>
    </submittedName>
</protein>
<reference evidence="2" key="1">
    <citation type="submission" date="2022-10" db="EMBL/GenBank/DDBJ databases">
        <authorList>
            <person name="Byrne P K."/>
        </authorList>
    </citation>
    <scope>NUCLEOTIDE SEQUENCE</scope>
    <source>
        <strain evidence="2">IFO1802</strain>
    </source>
</reference>
<proteinExistence type="predicted"/>